<reference evidence="1" key="1">
    <citation type="submission" date="2019-11" db="UniProtKB">
        <authorList>
            <consortium name="WormBaseParasite"/>
        </authorList>
    </citation>
    <scope>IDENTIFICATION</scope>
</reference>
<sequence length="104" mass="11164">MPALPGGIVLIAIPVINPMTRACVCAPLHMSDFFKLGDKPTLYLSVLAPRTVIAPRRASLAPRTPLKSATHTRLHPSITRVGFCPVSKHPMTLGSEGVSLVDRE</sequence>
<dbReference type="WBParaSite" id="MCU_013171-RA">
    <property type="protein sequence ID" value="MCU_013171-RA"/>
    <property type="gene ID" value="MCU_013171"/>
</dbReference>
<organism evidence="1">
    <name type="scientific">Mesocestoides corti</name>
    <name type="common">Flatworm</name>
    <dbReference type="NCBI Taxonomy" id="53468"/>
    <lineage>
        <taxon>Eukaryota</taxon>
        <taxon>Metazoa</taxon>
        <taxon>Spiralia</taxon>
        <taxon>Lophotrochozoa</taxon>
        <taxon>Platyhelminthes</taxon>
        <taxon>Cestoda</taxon>
        <taxon>Eucestoda</taxon>
        <taxon>Cyclophyllidea</taxon>
        <taxon>Mesocestoididae</taxon>
        <taxon>Mesocestoides</taxon>
    </lineage>
</organism>
<proteinExistence type="predicted"/>
<evidence type="ECO:0000313" key="1">
    <source>
        <dbReference type="WBParaSite" id="MCU_013171-RA"/>
    </source>
</evidence>
<dbReference type="AlphaFoldDB" id="A0A5K3G2E1"/>
<protein>
    <submittedName>
        <fullName evidence="1">Secreted protein</fullName>
    </submittedName>
</protein>
<accession>A0A5K3G2E1</accession>
<name>A0A5K3G2E1_MESCO</name>